<sequence length="66" mass="7260">MDLSRRVCNSVHNFHGVITQMMLASTLGAATVDFDPPMLRSVEIYSLIIPVPEDRRAVGASRSDKS</sequence>
<reference evidence="1 2" key="1">
    <citation type="submission" date="2019-05" db="EMBL/GenBank/DDBJ databases">
        <title>Emergence of the Ug99 lineage of the wheat stem rust pathogen through somatic hybridization.</title>
        <authorList>
            <person name="Li F."/>
            <person name="Upadhyaya N.M."/>
            <person name="Sperschneider J."/>
            <person name="Matny O."/>
            <person name="Nguyen-Phuc H."/>
            <person name="Mago R."/>
            <person name="Raley C."/>
            <person name="Miller M.E."/>
            <person name="Silverstein K.A.T."/>
            <person name="Henningsen E."/>
            <person name="Hirsch C.D."/>
            <person name="Visser B."/>
            <person name="Pretorius Z.A."/>
            <person name="Steffenson B.J."/>
            <person name="Schwessinger B."/>
            <person name="Dodds P.N."/>
            <person name="Figueroa M."/>
        </authorList>
    </citation>
    <scope>NUCLEOTIDE SEQUENCE [LARGE SCALE GENOMIC DNA]</scope>
    <source>
        <strain evidence="1">21-0</strain>
    </source>
</reference>
<proteinExistence type="predicted"/>
<accession>A0A5B0NG90</accession>
<gene>
    <name evidence="1" type="ORF">PGT21_021736</name>
</gene>
<comment type="caution">
    <text evidence="1">The sequence shown here is derived from an EMBL/GenBank/DDBJ whole genome shotgun (WGS) entry which is preliminary data.</text>
</comment>
<name>A0A5B0NG90_PUCGR</name>
<organism evidence="1 2">
    <name type="scientific">Puccinia graminis f. sp. tritici</name>
    <dbReference type="NCBI Taxonomy" id="56615"/>
    <lineage>
        <taxon>Eukaryota</taxon>
        <taxon>Fungi</taxon>
        <taxon>Dikarya</taxon>
        <taxon>Basidiomycota</taxon>
        <taxon>Pucciniomycotina</taxon>
        <taxon>Pucciniomycetes</taxon>
        <taxon>Pucciniales</taxon>
        <taxon>Pucciniaceae</taxon>
        <taxon>Puccinia</taxon>
    </lineage>
</organism>
<evidence type="ECO:0000313" key="2">
    <source>
        <dbReference type="Proteomes" id="UP000324748"/>
    </source>
</evidence>
<protein>
    <submittedName>
        <fullName evidence="1">Uncharacterized protein</fullName>
    </submittedName>
</protein>
<dbReference type="AlphaFoldDB" id="A0A5B0NG90"/>
<evidence type="ECO:0000313" key="1">
    <source>
        <dbReference type="EMBL" id="KAA1087090.1"/>
    </source>
</evidence>
<dbReference type="Proteomes" id="UP000324748">
    <property type="component" value="Unassembled WGS sequence"/>
</dbReference>
<keyword evidence="2" id="KW-1185">Reference proteome</keyword>
<dbReference type="EMBL" id="VSWC01000105">
    <property type="protein sequence ID" value="KAA1087090.1"/>
    <property type="molecule type" value="Genomic_DNA"/>
</dbReference>